<accession>A0A182IF58</accession>
<dbReference type="AlphaFoldDB" id="A0A182IF58"/>
<keyword evidence="2" id="KW-1185">Reference proteome</keyword>
<proteinExistence type="predicted"/>
<dbReference type="Proteomes" id="UP000075840">
    <property type="component" value="Unassembled WGS sequence"/>
</dbReference>
<dbReference type="EnsemblMetazoa" id="AARA014128-RA">
    <property type="protein sequence ID" value="AARA014128-PA"/>
    <property type="gene ID" value="AARA014128"/>
</dbReference>
<evidence type="ECO:0000313" key="2">
    <source>
        <dbReference type="Proteomes" id="UP000075840"/>
    </source>
</evidence>
<reference evidence="1" key="1">
    <citation type="submission" date="2022-08" db="UniProtKB">
        <authorList>
            <consortium name="EnsemblMetazoa"/>
        </authorList>
    </citation>
    <scope>IDENTIFICATION</scope>
    <source>
        <strain evidence="1">Dongola</strain>
    </source>
</reference>
<name>A0A182IF58_ANOAR</name>
<organism evidence="1 2">
    <name type="scientific">Anopheles arabiensis</name>
    <name type="common">Mosquito</name>
    <dbReference type="NCBI Taxonomy" id="7173"/>
    <lineage>
        <taxon>Eukaryota</taxon>
        <taxon>Metazoa</taxon>
        <taxon>Ecdysozoa</taxon>
        <taxon>Arthropoda</taxon>
        <taxon>Hexapoda</taxon>
        <taxon>Insecta</taxon>
        <taxon>Pterygota</taxon>
        <taxon>Neoptera</taxon>
        <taxon>Endopterygota</taxon>
        <taxon>Diptera</taxon>
        <taxon>Nematocera</taxon>
        <taxon>Culicoidea</taxon>
        <taxon>Culicidae</taxon>
        <taxon>Anophelinae</taxon>
        <taxon>Anopheles</taxon>
    </lineage>
</organism>
<evidence type="ECO:0000313" key="1">
    <source>
        <dbReference type="EnsemblMetazoa" id="AARA014128-PA"/>
    </source>
</evidence>
<dbReference type="EMBL" id="APCN01002114">
    <property type="status" value="NOT_ANNOTATED_CDS"/>
    <property type="molecule type" value="Genomic_DNA"/>
</dbReference>
<dbReference type="VEuPathDB" id="VectorBase:AARA014128"/>
<sequence>MAARCQLCVRVRQRGTVGGGDNICFPTYAFLHTLIKQSSSPSPRFAPQTN</sequence>
<protein>
    <submittedName>
        <fullName evidence="1">Uncharacterized protein</fullName>
    </submittedName>
</protein>